<dbReference type="Proteomes" id="UP001232063">
    <property type="component" value="Unassembled WGS sequence"/>
</dbReference>
<name>A0AAE3R8J7_9BACT</name>
<evidence type="ECO:0008006" key="3">
    <source>
        <dbReference type="Google" id="ProtNLM"/>
    </source>
</evidence>
<dbReference type="RefSeq" id="WP_314518039.1">
    <property type="nucleotide sequence ID" value="NZ_JASJOU010000017.1"/>
</dbReference>
<organism evidence="1 2">
    <name type="scientific">Xanthocytophaga agilis</name>
    <dbReference type="NCBI Taxonomy" id="3048010"/>
    <lineage>
        <taxon>Bacteria</taxon>
        <taxon>Pseudomonadati</taxon>
        <taxon>Bacteroidota</taxon>
        <taxon>Cytophagia</taxon>
        <taxon>Cytophagales</taxon>
        <taxon>Rhodocytophagaceae</taxon>
        <taxon>Xanthocytophaga</taxon>
    </lineage>
</organism>
<dbReference type="AlphaFoldDB" id="A0AAE3R8J7"/>
<reference evidence="1" key="1">
    <citation type="submission" date="2023-05" db="EMBL/GenBank/DDBJ databases">
        <authorList>
            <person name="Zhang X."/>
        </authorList>
    </citation>
    <scope>NUCLEOTIDE SEQUENCE</scope>
    <source>
        <strain evidence="1">BD1B2-1</strain>
    </source>
</reference>
<evidence type="ECO:0000313" key="2">
    <source>
        <dbReference type="Proteomes" id="UP001232063"/>
    </source>
</evidence>
<dbReference type="EMBL" id="JASJOU010000017">
    <property type="protein sequence ID" value="MDJ1505724.1"/>
    <property type="molecule type" value="Genomic_DNA"/>
</dbReference>
<comment type="caution">
    <text evidence="1">The sequence shown here is derived from an EMBL/GenBank/DDBJ whole genome shotgun (WGS) entry which is preliminary data.</text>
</comment>
<keyword evidence="2" id="KW-1185">Reference proteome</keyword>
<gene>
    <name evidence="1" type="ORF">QNI22_34020</name>
</gene>
<evidence type="ECO:0000313" key="1">
    <source>
        <dbReference type="EMBL" id="MDJ1505724.1"/>
    </source>
</evidence>
<proteinExistence type="predicted"/>
<protein>
    <recommendedName>
        <fullName evidence="3">DUF2262 domain-containing protein</fullName>
    </recommendedName>
</protein>
<sequence length="184" mass="20976">MNKEEILQQITWDSYGIGKITLFVPLFGQSLPFVFFAENADSPTITDKMVACVEDVLTLRPAAIQHVKELLWEECLFAFQVADYGVDILDGETALQAHLREFEVANAEDAYQKSEVEEIHISHENEVFKGQYAEIKINTASDNYISVIVKNGQIIDFDDDGTYVSWFEQDEQYAHKKRSKTLGD</sequence>
<accession>A0AAE3R8J7</accession>